<sequence>MVLWRMLATLLNNQQVIEKLSESRPIRRAAQITAFAITKAQITGKDAAEKLLRSETLRQIKKETADKMPHDAGELSRRLGRVRTTFLREMKDGMRDVSRQIKNKGK</sequence>
<evidence type="ECO:0000313" key="2">
    <source>
        <dbReference type="Proteomes" id="UP000694620"/>
    </source>
</evidence>
<accession>A0A8C4S5K1</accession>
<gene>
    <name evidence="1" type="primary">NCBP2AS2</name>
</gene>
<reference evidence="1" key="3">
    <citation type="submission" date="2025-09" db="UniProtKB">
        <authorList>
            <consortium name="Ensembl"/>
        </authorList>
    </citation>
    <scope>IDENTIFICATION</scope>
</reference>
<evidence type="ECO:0000313" key="1">
    <source>
        <dbReference type="Ensembl" id="ENSECRP00000011876.1"/>
    </source>
</evidence>
<dbReference type="InterPro" id="IPR042407">
    <property type="entry name" value="NCBP2-AS2"/>
</dbReference>
<protein>
    <submittedName>
        <fullName evidence="1">NCBP2 antisense 2 (head to head)</fullName>
    </submittedName>
</protein>
<proteinExistence type="predicted"/>
<dbReference type="AlphaFoldDB" id="A0A8C4S5K1"/>
<name>A0A8C4S5K1_ERPCA</name>
<dbReference type="Ensembl" id="ENSECRT00000012069.1">
    <property type="protein sequence ID" value="ENSECRP00000011876.1"/>
    <property type="gene ID" value="ENSECRG00000007926.1"/>
</dbReference>
<organism evidence="1 2">
    <name type="scientific">Erpetoichthys calabaricus</name>
    <name type="common">Rope fish</name>
    <name type="synonym">Calamoichthys calabaricus</name>
    <dbReference type="NCBI Taxonomy" id="27687"/>
    <lineage>
        <taxon>Eukaryota</taxon>
        <taxon>Metazoa</taxon>
        <taxon>Chordata</taxon>
        <taxon>Craniata</taxon>
        <taxon>Vertebrata</taxon>
        <taxon>Euteleostomi</taxon>
        <taxon>Actinopterygii</taxon>
        <taxon>Polypteriformes</taxon>
        <taxon>Polypteridae</taxon>
        <taxon>Erpetoichthys</taxon>
    </lineage>
</organism>
<dbReference type="PANTHER" id="PTHR41161:SF1">
    <property type="entry name" value="PROTEIN NCBP2AS2"/>
    <property type="match status" value="1"/>
</dbReference>
<keyword evidence="2" id="KW-1185">Reference proteome</keyword>
<dbReference type="GeneTree" id="ENSGT00390000001143"/>
<reference evidence="1" key="2">
    <citation type="submission" date="2025-08" db="UniProtKB">
        <authorList>
            <consortium name="Ensembl"/>
        </authorList>
    </citation>
    <scope>IDENTIFICATION</scope>
</reference>
<dbReference type="PANTHER" id="PTHR41161">
    <property type="entry name" value="PROTEIN NCBP2AS2"/>
    <property type="match status" value="1"/>
</dbReference>
<reference evidence="1" key="1">
    <citation type="submission" date="2021-06" db="EMBL/GenBank/DDBJ databases">
        <authorList>
            <consortium name="Wellcome Sanger Institute Data Sharing"/>
        </authorList>
    </citation>
    <scope>NUCLEOTIDE SEQUENCE [LARGE SCALE GENOMIC DNA]</scope>
</reference>
<dbReference type="Proteomes" id="UP000694620">
    <property type="component" value="Chromosome 2"/>
</dbReference>